<dbReference type="InterPro" id="IPR052016">
    <property type="entry name" value="Bact_Sigma-Reg"/>
</dbReference>
<evidence type="ECO:0000259" key="3">
    <source>
        <dbReference type="PROSITE" id="PS50110"/>
    </source>
</evidence>
<organism evidence="4 5">
    <name type="scientific">Parendozoicomonas haliclonae</name>
    <dbReference type="NCBI Taxonomy" id="1960125"/>
    <lineage>
        <taxon>Bacteria</taxon>
        <taxon>Pseudomonadati</taxon>
        <taxon>Pseudomonadota</taxon>
        <taxon>Gammaproteobacteria</taxon>
        <taxon>Oceanospirillales</taxon>
        <taxon>Endozoicomonadaceae</taxon>
        <taxon>Parendozoicomonas</taxon>
    </lineage>
</organism>
<dbReference type="OrthoDB" id="9811749at2"/>
<keyword evidence="1 4" id="KW-0378">Hydrolase</keyword>
<reference evidence="4 5" key="1">
    <citation type="submission" date="2017-03" db="EMBL/GenBank/DDBJ databases">
        <authorList>
            <person name="Afonso C.L."/>
            <person name="Miller P.J."/>
            <person name="Scott M.A."/>
            <person name="Spackman E."/>
            <person name="Goraichik I."/>
            <person name="Dimitrov K.M."/>
            <person name="Suarez D.L."/>
            <person name="Swayne D.E."/>
        </authorList>
    </citation>
    <scope>NUCLEOTIDE SEQUENCE [LARGE SCALE GENOMIC DNA]</scope>
    <source>
        <strain evidence="4">SB41UT1</strain>
    </source>
</reference>
<dbReference type="InterPro" id="IPR036457">
    <property type="entry name" value="PPM-type-like_dom_sf"/>
</dbReference>
<dbReference type="InterPro" id="IPR011006">
    <property type="entry name" value="CheY-like_superfamily"/>
</dbReference>
<evidence type="ECO:0000313" key="5">
    <source>
        <dbReference type="Proteomes" id="UP000196573"/>
    </source>
</evidence>
<accession>A0A1X7AKZ1</accession>
<dbReference type="PANTHER" id="PTHR43156:SF2">
    <property type="entry name" value="STAGE II SPORULATION PROTEIN E"/>
    <property type="match status" value="1"/>
</dbReference>
<gene>
    <name evidence="4" type="primary">rsbP</name>
    <name evidence="4" type="ORF">EHSB41UT_02553</name>
</gene>
<dbReference type="EMBL" id="FWPT01000005">
    <property type="protein sequence ID" value="SMA47806.1"/>
    <property type="molecule type" value="Genomic_DNA"/>
</dbReference>
<dbReference type="Pfam" id="PF00072">
    <property type="entry name" value="Response_reg"/>
    <property type="match status" value="1"/>
</dbReference>
<dbReference type="GO" id="GO:0000160">
    <property type="term" value="P:phosphorelay signal transduction system"/>
    <property type="evidence" value="ECO:0007669"/>
    <property type="project" value="InterPro"/>
</dbReference>
<dbReference type="AlphaFoldDB" id="A0A1X7AKZ1"/>
<dbReference type="Gene3D" id="3.60.40.10">
    <property type="entry name" value="PPM-type phosphatase domain"/>
    <property type="match status" value="1"/>
</dbReference>
<dbReference type="PROSITE" id="PS50110">
    <property type="entry name" value="RESPONSE_REGULATORY"/>
    <property type="match status" value="1"/>
</dbReference>
<name>A0A1X7AKZ1_9GAMM</name>
<feature type="domain" description="Response regulatory" evidence="3">
    <location>
        <begin position="2"/>
        <end position="119"/>
    </location>
</feature>
<dbReference type="CDD" id="cd17574">
    <property type="entry name" value="REC_OmpR"/>
    <property type="match status" value="1"/>
</dbReference>
<dbReference type="EC" id="3.1.3.3" evidence="4"/>
<dbReference type="RefSeq" id="WP_087110437.1">
    <property type="nucleotide sequence ID" value="NZ_CBCSCN010000003.1"/>
</dbReference>
<evidence type="ECO:0000256" key="1">
    <source>
        <dbReference type="ARBA" id="ARBA00022801"/>
    </source>
</evidence>
<dbReference type="GO" id="GO:0016791">
    <property type="term" value="F:phosphatase activity"/>
    <property type="evidence" value="ECO:0007669"/>
    <property type="project" value="TreeGrafter"/>
</dbReference>
<evidence type="ECO:0000313" key="4">
    <source>
        <dbReference type="EMBL" id="SMA47806.1"/>
    </source>
</evidence>
<protein>
    <submittedName>
        <fullName evidence="4">Phosphoserine phosphatase RsbP</fullName>
        <ecNumber evidence="4">3.1.3.3</ecNumber>
    </submittedName>
</protein>
<sequence>MDVLIVEDARDQRRLLCKVVGKLGYRVHEAEDGLQALQVLAAEPAIRVVISDWMMPNLDGIGLCEAIRSGQFNRYIYFILLTGKADKEAMVEGLSVGADDFLNKPVDYRELEVRLKGGQRVTELEQALDQKNHQLSKALDIVQQDLASAAETQERLLASPATIQNIGFDWHFKPSKILGGDMFGYHAVDDEHVMFYQLDVAGHGIPSALFSFAINNLLMDVDSPSSIVREQTTKAPYIRVLPPDEVVSRLNHRFQTTADNMLYFTMSYGLIHSPSGRVRLCHAGHPPTLWLRPGEGTVHRLESGGVPVGMVPGMNWRTEEFQLRPGDRLFLYSDGLTECENPDGEMFSEQRLCAALQDAGSQPMNTMISQVWSDLCQWRGGESFDDDMTGLVLEYQGE</sequence>
<dbReference type="SMART" id="SM00448">
    <property type="entry name" value="REC"/>
    <property type="match status" value="1"/>
</dbReference>
<keyword evidence="2" id="KW-0597">Phosphoprotein</keyword>
<dbReference type="InterPro" id="IPR001932">
    <property type="entry name" value="PPM-type_phosphatase-like_dom"/>
</dbReference>
<dbReference type="Proteomes" id="UP000196573">
    <property type="component" value="Unassembled WGS sequence"/>
</dbReference>
<keyword evidence="5" id="KW-1185">Reference proteome</keyword>
<dbReference type="SUPFAM" id="SSF81606">
    <property type="entry name" value="PP2C-like"/>
    <property type="match status" value="1"/>
</dbReference>
<proteinExistence type="predicted"/>
<evidence type="ECO:0000256" key="2">
    <source>
        <dbReference type="PROSITE-ProRule" id="PRU00169"/>
    </source>
</evidence>
<dbReference type="SMART" id="SM00331">
    <property type="entry name" value="PP2C_SIG"/>
    <property type="match status" value="1"/>
</dbReference>
<dbReference type="SUPFAM" id="SSF52172">
    <property type="entry name" value="CheY-like"/>
    <property type="match status" value="1"/>
</dbReference>
<dbReference type="Pfam" id="PF07228">
    <property type="entry name" value="SpoIIE"/>
    <property type="match status" value="1"/>
</dbReference>
<dbReference type="InterPro" id="IPR001789">
    <property type="entry name" value="Sig_transdc_resp-reg_receiver"/>
</dbReference>
<dbReference type="PANTHER" id="PTHR43156">
    <property type="entry name" value="STAGE II SPORULATION PROTEIN E-RELATED"/>
    <property type="match status" value="1"/>
</dbReference>
<dbReference type="Gene3D" id="3.40.50.2300">
    <property type="match status" value="1"/>
</dbReference>
<feature type="modified residue" description="4-aspartylphosphate" evidence="2">
    <location>
        <position position="52"/>
    </location>
</feature>